<name>A0A9W3SZ91_BACTU</name>
<dbReference type="EMBL" id="CP015251">
    <property type="protein sequence ID" value="AOM14306.1"/>
    <property type="molecule type" value="Genomic_DNA"/>
</dbReference>
<gene>
    <name evidence="5" type="primary">phoB_2</name>
    <name evidence="5" type="ORF">BTI247_59760</name>
</gene>
<keyword evidence="5" id="KW-0378">Hydrolase</keyword>
<organism evidence="5 6">
    <name type="scientific">Bacillus thuringiensis Bt18247</name>
    <dbReference type="NCBI Taxonomy" id="1423143"/>
    <lineage>
        <taxon>Bacteria</taxon>
        <taxon>Bacillati</taxon>
        <taxon>Bacillota</taxon>
        <taxon>Bacilli</taxon>
        <taxon>Bacillales</taxon>
        <taxon>Bacillaceae</taxon>
        <taxon>Bacillus</taxon>
        <taxon>Bacillus cereus group</taxon>
    </lineage>
</organism>
<proteinExistence type="inferred from homology"/>
<dbReference type="PANTHER" id="PTHR11596:SF5">
    <property type="entry name" value="ALKALINE PHOSPHATASE"/>
    <property type="match status" value="1"/>
</dbReference>
<dbReference type="Proteomes" id="UP000192743">
    <property type="component" value="Plasmid p174778"/>
</dbReference>
<feature type="binding site" evidence="3">
    <location>
        <position position="95"/>
    </location>
    <ligand>
        <name>Mg(2+)</name>
        <dbReference type="ChEBI" id="CHEBI:18420"/>
    </ligand>
</feature>
<evidence type="ECO:0000313" key="5">
    <source>
        <dbReference type="EMBL" id="AOM14306.1"/>
    </source>
</evidence>
<reference evidence="5 6" key="1">
    <citation type="submission" date="2016-02" db="EMBL/GenBank/DDBJ databases">
        <title>Comparative analysis of three nematocidal Bacillus thuringiensis strains.</title>
        <authorList>
            <person name="Hollensteiner J."/>
            <person name="Kloesener M."/>
            <person name="Bunk B."/>
            <person name="Sproeer C."/>
            <person name="Rosenstiel P."/>
            <person name="Schulte-Iserlohe R."/>
            <person name="Schulenburg H."/>
            <person name="Liesegang H."/>
        </authorList>
    </citation>
    <scope>NUCLEOTIDE SEQUENCE [LARGE SCALE GENOMIC DNA]</scope>
    <source>
        <strain evidence="5 6">Bt18247</strain>
        <plasmid evidence="5 6">p174778</plasmid>
    </source>
</reference>
<dbReference type="Pfam" id="PF00245">
    <property type="entry name" value="Alk_phosphatase"/>
    <property type="match status" value="1"/>
</dbReference>
<dbReference type="EC" id="3.1.3.1" evidence="5"/>
<geneLocation type="plasmid" evidence="5 6">
    <name>p174778</name>
</geneLocation>
<dbReference type="InterPro" id="IPR017850">
    <property type="entry name" value="Alkaline_phosphatase_core_sf"/>
</dbReference>
<accession>A0A9W3SZ91</accession>
<dbReference type="AlphaFoldDB" id="A0A9W3SZ91"/>
<evidence type="ECO:0000256" key="4">
    <source>
        <dbReference type="RuleBase" id="RU003946"/>
    </source>
</evidence>
<keyword evidence="3" id="KW-0479">Metal-binding</keyword>
<keyword evidence="3" id="KW-0460">Magnesium</keyword>
<dbReference type="PANTHER" id="PTHR11596">
    <property type="entry name" value="ALKALINE PHOSPHATASE"/>
    <property type="match status" value="1"/>
</dbReference>
<keyword evidence="5" id="KW-0614">Plasmid</keyword>
<evidence type="ECO:0000256" key="2">
    <source>
        <dbReference type="PIRSR" id="PIRSR601952-1"/>
    </source>
</evidence>
<comment type="similarity">
    <text evidence="4">Belongs to the alkaline phosphatase family.</text>
</comment>
<comment type="cofactor">
    <cofactor evidence="3">
        <name>Mg(2+)</name>
        <dbReference type="ChEBI" id="CHEBI:18420"/>
    </cofactor>
    <text evidence="3">Binds 1 Mg(2+) ion.</text>
</comment>
<dbReference type="GO" id="GO:0004035">
    <property type="term" value="F:alkaline phosphatase activity"/>
    <property type="evidence" value="ECO:0007669"/>
    <property type="project" value="UniProtKB-EC"/>
</dbReference>
<evidence type="ECO:0000256" key="3">
    <source>
        <dbReference type="PIRSR" id="PIRSR601952-2"/>
    </source>
</evidence>
<dbReference type="PRINTS" id="PR00113">
    <property type="entry name" value="ALKPHPHTASE"/>
</dbReference>
<dbReference type="GO" id="GO:0046872">
    <property type="term" value="F:metal ion binding"/>
    <property type="evidence" value="ECO:0007669"/>
    <property type="project" value="UniProtKB-KW"/>
</dbReference>
<dbReference type="SUPFAM" id="SSF53649">
    <property type="entry name" value="Alkaline phosphatase-like"/>
    <property type="match status" value="1"/>
</dbReference>
<dbReference type="InterPro" id="IPR001952">
    <property type="entry name" value="Alkaline_phosphatase"/>
</dbReference>
<feature type="active site" description="Phosphoserine intermediate" evidence="2">
    <location>
        <position position="44"/>
    </location>
</feature>
<evidence type="ECO:0000313" key="6">
    <source>
        <dbReference type="Proteomes" id="UP000192743"/>
    </source>
</evidence>
<sequence>MVIYGCGAVNSYFGSEMESTTFDTYLVGTQKTYSEVEHENIIDSATAATVMASGVKTYNVAISVDNDKMAVKTVLEQAKEQGKSTRLVATAPLTHAIPGFLGLMICIATI</sequence>
<dbReference type="Gene3D" id="3.40.720.10">
    <property type="entry name" value="Alkaline Phosphatase, subunit A"/>
    <property type="match status" value="1"/>
</dbReference>
<protein>
    <submittedName>
        <fullName evidence="5">Alkaline phosphatase 3</fullName>
        <ecNumber evidence="5">3.1.3.1</ecNumber>
    </submittedName>
</protein>
<evidence type="ECO:0000256" key="1">
    <source>
        <dbReference type="ARBA" id="ARBA00022553"/>
    </source>
</evidence>
<keyword evidence="1" id="KW-0597">Phosphoprotein</keyword>